<dbReference type="InterPro" id="IPR006145">
    <property type="entry name" value="PsdUridine_synth_RsuA/RluA"/>
</dbReference>
<gene>
    <name evidence="3" type="ORF">KZO38_05315</name>
</gene>
<keyword evidence="4" id="KW-1185">Reference proteome</keyword>
<dbReference type="PROSITE" id="PS01129">
    <property type="entry name" value="PSI_RLU"/>
    <property type="match status" value="1"/>
</dbReference>
<keyword evidence="1" id="KW-0175">Coiled coil</keyword>
<feature type="coiled-coil region" evidence="1">
    <location>
        <begin position="100"/>
        <end position="220"/>
    </location>
</feature>
<evidence type="ECO:0000313" key="4">
    <source>
        <dbReference type="Proteomes" id="UP000788426"/>
    </source>
</evidence>
<proteinExistence type="predicted"/>
<name>A0ABS6YD26_9BACT</name>
<organism evidence="3 4">
    <name type="scientific">Hoylesella nanceiensis</name>
    <dbReference type="NCBI Taxonomy" id="425941"/>
    <lineage>
        <taxon>Bacteria</taxon>
        <taxon>Pseudomonadati</taxon>
        <taxon>Bacteroidota</taxon>
        <taxon>Bacteroidia</taxon>
        <taxon>Bacteroidales</taxon>
        <taxon>Prevotellaceae</taxon>
        <taxon>Hoylesella</taxon>
    </lineage>
</organism>
<dbReference type="InterPro" id="IPR006224">
    <property type="entry name" value="PsdUridine_synth_RluA-like_CS"/>
</dbReference>
<dbReference type="PANTHER" id="PTHR21600">
    <property type="entry name" value="MITOCHONDRIAL RNA PSEUDOURIDINE SYNTHASE"/>
    <property type="match status" value="1"/>
</dbReference>
<evidence type="ECO:0000256" key="1">
    <source>
        <dbReference type="SAM" id="Coils"/>
    </source>
</evidence>
<dbReference type="CDD" id="cd02869">
    <property type="entry name" value="PseudoU_synth_RluA_like"/>
    <property type="match status" value="1"/>
</dbReference>
<dbReference type="PANTHER" id="PTHR21600:SF89">
    <property type="entry name" value="RIBOSOMAL LARGE SUBUNIT PSEUDOURIDINE SYNTHASE A"/>
    <property type="match status" value="1"/>
</dbReference>
<protein>
    <submittedName>
        <fullName evidence="3">RluA family pseudouridine synthase</fullName>
    </submittedName>
</protein>
<dbReference type="Proteomes" id="UP000788426">
    <property type="component" value="Unassembled WGS sequence"/>
</dbReference>
<reference evidence="3 4" key="1">
    <citation type="submission" date="2021-07" db="EMBL/GenBank/DDBJ databases">
        <title>Genomic diversity and antimicrobial resistance of Prevotella spp. isolated from chronic lung disease airways.</title>
        <authorList>
            <person name="Webb K.A."/>
            <person name="Olagoke O.S."/>
            <person name="Baird T."/>
            <person name="Neill J."/>
            <person name="Pham A."/>
            <person name="Wells T.J."/>
            <person name="Ramsay K.A."/>
            <person name="Bell S.C."/>
            <person name="Sarovich D.S."/>
            <person name="Price E.P."/>
        </authorList>
    </citation>
    <scope>NUCLEOTIDE SEQUENCE [LARGE SCALE GENOMIC DNA]</scope>
    <source>
        <strain evidence="3 4">SCHI0011.S.12</strain>
    </source>
</reference>
<dbReference type="Pfam" id="PF00849">
    <property type="entry name" value="PseudoU_synth_2"/>
    <property type="match status" value="1"/>
</dbReference>
<dbReference type="RefSeq" id="WP_219480787.1">
    <property type="nucleotide sequence ID" value="NZ_JAHXCT010000003.1"/>
</dbReference>
<evidence type="ECO:0000259" key="2">
    <source>
        <dbReference type="Pfam" id="PF00849"/>
    </source>
</evidence>
<evidence type="ECO:0000313" key="3">
    <source>
        <dbReference type="EMBL" id="MBW4769177.1"/>
    </source>
</evidence>
<dbReference type="InterPro" id="IPR050188">
    <property type="entry name" value="RluA_PseudoU_synthase"/>
</dbReference>
<feature type="domain" description="Pseudouridine synthase RsuA/RluA-like" evidence="2">
    <location>
        <begin position="343"/>
        <end position="490"/>
    </location>
</feature>
<accession>A0ABS6YD26</accession>
<dbReference type="EMBL" id="JAHXCT010000003">
    <property type="protein sequence ID" value="MBW4769177.1"/>
    <property type="molecule type" value="Genomic_DNA"/>
</dbReference>
<sequence>MCFHPLNANEEWPTLLNNPFDYTPHPLCIRAAEQVREDIKQHQSWHEEVQKGKMFGVLLVEKADGERGYLTAFSGQIGGSGNWEGYVPLVYNYLEVGQYFKVHEAEISEVNRKIEALESSNDYLSLLNSRSSIEKEAEKAIEEHCEQMAKAKALRGDLRQNNLDSCALERLLNESRFMKAELKRMKKHYNERLEEVNCQIKVAESEIEAMKAQRKSMSDALQTWLFERFEMLNSKGEKRNLIAIFNDFEQKMPPSGSGECCAPKLFQYAFQHNMRPLAIAEFWVGDSPRQIIRHDGYFYPACKHKCEPILRYMLEGVSMQEGARKPNAELSLTTLFEDESIRVVVKPSGMPSVEGHHSLASVEQLMRNEYPLADSPLIVHRLDMDTSGIMIIAKTKQAHKCLQEQFALHQVKKRYIAVLEGVFTHQPTCGCIALPLLPNVNERPLQMVDDVYGKEATTYYRVMGVEKQRTRVALYPQTGRTHQLRVHCSHREGLSLPIVGDCLYGKSDTRLHLHAAAIALKHPANDKRMVFKSAPPF</sequence>
<comment type="caution">
    <text evidence="3">The sequence shown here is derived from an EMBL/GenBank/DDBJ whole genome shotgun (WGS) entry which is preliminary data.</text>
</comment>